<dbReference type="EMBL" id="JAGGKP010000001">
    <property type="protein sequence ID" value="MBP1936582.1"/>
    <property type="molecule type" value="Genomic_DNA"/>
</dbReference>
<proteinExistence type="predicted"/>
<dbReference type="Proteomes" id="UP001519273">
    <property type="component" value="Unassembled WGS sequence"/>
</dbReference>
<name>A0ABS4H2I1_9BACL</name>
<keyword evidence="2" id="KW-1185">Reference proteome</keyword>
<comment type="caution">
    <text evidence="1">The sequence shown here is derived from an EMBL/GenBank/DDBJ whole genome shotgun (WGS) entry which is preliminary data.</text>
</comment>
<protein>
    <recommendedName>
        <fullName evidence="3">DUF4375 domain-containing protein</fullName>
    </recommendedName>
</protein>
<accession>A0ABS4H2I1</accession>
<reference evidence="1 2" key="1">
    <citation type="submission" date="2021-03" db="EMBL/GenBank/DDBJ databases">
        <title>Genomic Encyclopedia of Type Strains, Phase IV (KMG-IV): sequencing the most valuable type-strain genomes for metagenomic binning, comparative biology and taxonomic classification.</title>
        <authorList>
            <person name="Goeker M."/>
        </authorList>
    </citation>
    <scope>NUCLEOTIDE SEQUENCE [LARGE SCALE GENOMIC DNA]</scope>
    <source>
        <strain evidence="1 2">DSM 23491</strain>
    </source>
</reference>
<evidence type="ECO:0000313" key="1">
    <source>
        <dbReference type="EMBL" id="MBP1936582.1"/>
    </source>
</evidence>
<dbReference type="RefSeq" id="WP_209847085.1">
    <property type="nucleotide sequence ID" value="NZ_CBCRVE010000022.1"/>
</dbReference>
<gene>
    <name evidence="1" type="ORF">J2Z20_001443</name>
</gene>
<evidence type="ECO:0000313" key="2">
    <source>
        <dbReference type="Proteomes" id="UP001519273"/>
    </source>
</evidence>
<organism evidence="1 2">
    <name type="scientific">Paenibacillus sediminis</name>
    <dbReference type="NCBI Taxonomy" id="664909"/>
    <lineage>
        <taxon>Bacteria</taxon>
        <taxon>Bacillati</taxon>
        <taxon>Bacillota</taxon>
        <taxon>Bacilli</taxon>
        <taxon>Bacillales</taxon>
        <taxon>Paenibacillaceae</taxon>
        <taxon>Paenibacillus</taxon>
    </lineage>
</organism>
<sequence length="167" mass="20017">MLIRIKQDELLKDSLSWLCIEPMLISVRGKNLDEKVAVYNQLNEGQQALYLFYAFYNHVHTIEEFYWFTSYFIGELKAWNGLKSGVLFYRDQELINILEQMELVIKRKNMKSGEWKQASPTDLENDIELNEYIKPIFIAYQNVVGRFIQRMNSYIRSHKEEFLEIDE</sequence>
<evidence type="ECO:0008006" key="3">
    <source>
        <dbReference type="Google" id="ProtNLM"/>
    </source>
</evidence>